<evidence type="ECO:0000313" key="8">
    <source>
        <dbReference type="Proteomes" id="UP000288805"/>
    </source>
</evidence>
<keyword evidence="3 6" id="KW-0812">Transmembrane</keyword>
<evidence type="ECO:0000256" key="4">
    <source>
        <dbReference type="ARBA" id="ARBA00022989"/>
    </source>
</evidence>
<accession>A0A438E0E0</accession>
<sequence length="84" mass="9606">MPSIPLQSQILNSIPTDRHFNLQATIIMGSRTFLEIILAILLPPVGVFLRYGCGIEFWIDLLLTSWDIYLGLYTQYMCWLGSGR</sequence>
<evidence type="ECO:0000256" key="2">
    <source>
        <dbReference type="ARBA" id="ARBA00009530"/>
    </source>
</evidence>
<gene>
    <name evidence="7" type="primary">LT101.2_1</name>
    <name evidence="7" type="ORF">CK203_107896</name>
</gene>
<evidence type="ECO:0000256" key="1">
    <source>
        <dbReference type="ARBA" id="ARBA00004370"/>
    </source>
</evidence>
<dbReference type="InterPro" id="IPR000612">
    <property type="entry name" value="PMP3"/>
</dbReference>
<dbReference type="EMBL" id="QGNW01001443">
    <property type="protein sequence ID" value="RVW41233.1"/>
    <property type="molecule type" value="Genomic_DNA"/>
</dbReference>
<evidence type="ECO:0000256" key="6">
    <source>
        <dbReference type="SAM" id="Phobius"/>
    </source>
</evidence>
<evidence type="ECO:0000256" key="5">
    <source>
        <dbReference type="ARBA" id="ARBA00023136"/>
    </source>
</evidence>
<name>A0A438E0E0_VITVI</name>
<dbReference type="Pfam" id="PF01679">
    <property type="entry name" value="Pmp3"/>
    <property type="match status" value="1"/>
</dbReference>
<dbReference type="PANTHER" id="PTHR21659:SF99">
    <property type="entry name" value="OS05G0122700 PROTEIN"/>
    <property type="match status" value="1"/>
</dbReference>
<dbReference type="PANTHER" id="PTHR21659">
    <property type="entry name" value="HYDROPHOBIC PROTEIN RCI2 LOW TEMPERATURE AND SALT RESPONSIVE PROTEIN LTI6 -RELATED"/>
    <property type="match status" value="1"/>
</dbReference>
<evidence type="ECO:0000256" key="3">
    <source>
        <dbReference type="ARBA" id="ARBA00022692"/>
    </source>
</evidence>
<dbReference type="Proteomes" id="UP000288805">
    <property type="component" value="Unassembled WGS sequence"/>
</dbReference>
<dbReference type="AlphaFoldDB" id="A0A438E0E0"/>
<protein>
    <submittedName>
        <fullName evidence="7">Low temperature-induced protein lt101.2</fullName>
    </submittedName>
</protein>
<evidence type="ECO:0000313" key="7">
    <source>
        <dbReference type="EMBL" id="RVW41233.1"/>
    </source>
</evidence>
<comment type="similarity">
    <text evidence="2">Belongs to the UPF0057 (PMP3) family.</text>
</comment>
<keyword evidence="4 6" id="KW-1133">Transmembrane helix</keyword>
<comment type="subcellular location">
    <subcellularLocation>
        <location evidence="1">Membrane</location>
    </subcellularLocation>
</comment>
<dbReference type="PROSITE" id="PS01309">
    <property type="entry name" value="UPF0057"/>
    <property type="match status" value="1"/>
</dbReference>
<reference evidence="7 8" key="1">
    <citation type="journal article" date="2018" name="PLoS Genet.">
        <title>Population sequencing reveals clonal diversity and ancestral inbreeding in the grapevine cultivar Chardonnay.</title>
        <authorList>
            <person name="Roach M.J."/>
            <person name="Johnson D.L."/>
            <person name="Bohlmann J."/>
            <person name="van Vuuren H.J."/>
            <person name="Jones S.J."/>
            <person name="Pretorius I.S."/>
            <person name="Schmidt S.A."/>
            <person name="Borneman A.R."/>
        </authorList>
    </citation>
    <scope>NUCLEOTIDE SEQUENCE [LARGE SCALE GENOMIC DNA]</scope>
    <source>
        <strain evidence="8">cv. Chardonnay</strain>
        <tissue evidence="7">Leaf</tissue>
    </source>
</reference>
<proteinExistence type="inferred from homology"/>
<comment type="caution">
    <text evidence="7">The sequence shown here is derived from an EMBL/GenBank/DDBJ whole genome shotgun (WGS) entry which is preliminary data.</text>
</comment>
<dbReference type="GO" id="GO:0016020">
    <property type="term" value="C:membrane"/>
    <property type="evidence" value="ECO:0007669"/>
    <property type="project" value="UniProtKB-SubCell"/>
</dbReference>
<organism evidence="7 8">
    <name type="scientific">Vitis vinifera</name>
    <name type="common">Grape</name>
    <dbReference type="NCBI Taxonomy" id="29760"/>
    <lineage>
        <taxon>Eukaryota</taxon>
        <taxon>Viridiplantae</taxon>
        <taxon>Streptophyta</taxon>
        <taxon>Embryophyta</taxon>
        <taxon>Tracheophyta</taxon>
        <taxon>Spermatophyta</taxon>
        <taxon>Magnoliopsida</taxon>
        <taxon>eudicotyledons</taxon>
        <taxon>Gunneridae</taxon>
        <taxon>Pentapetalae</taxon>
        <taxon>rosids</taxon>
        <taxon>Vitales</taxon>
        <taxon>Vitaceae</taxon>
        <taxon>Viteae</taxon>
        <taxon>Vitis</taxon>
    </lineage>
</organism>
<feature type="transmembrane region" description="Helical" evidence="6">
    <location>
        <begin position="32"/>
        <end position="51"/>
    </location>
</feature>
<keyword evidence="5 6" id="KW-0472">Membrane</keyword>